<dbReference type="CDD" id="cd01948">
    <property type="entry name" value="EAL"/>
    <property type="match status" value="1"/>
</dbReference>
<evidence type="ECO:0000259" key="2">
    <source>
        <dbReference type="PROSITE" id="PS50887"/>
    </source>
</evidence>
<dbReference type="Pfam" id="PF05228">
    <property type="entry name" value="CHASE4"/>
    <property type="match status" value="1"/>
</dbReference>
<evidence type="ECO:0000313" key="3">
    <source>
        <dbReference type="EMBL" id="MBB4145676.1"/>
    </source>
</evidence>
<dbReference type="SMART" id="SM00052">
    <property type="entry name" value="EAL"/>
    <property type="match status" value="1"/>
</dbReference>
<dbReference type="InterPro" id="IPR007892">
    <property type="entry name" value="CHASE4"/>
</dbReference>
<dbReference type="InterPro" id="IPR001633">
    <property type="entry name" value="EAL_dom"/>
</dbReference>
<dbReference type="PROSITE" id="PS50887">
    <property type="entry name" value="GGDEF"/>
    <property type="match status" value="1"/>
</dbReference>
<accession>A0A7W6LM85</accession>
<dbReference type="PROSITE" id="PS50883">
    <property type="entry name" value="EAL"/>
    <property type="match status" value="1"/>
</dbReference>
<comment type="caution">
    <text evidence="3">The sequence shown here is derived from an EMBL/GenBank/DDBJ whole genome shotgun (WGS) entry which is preliminary data.</text>
</comment>
<proteinExistence type="predicted"/>
<gene>
    <name evidence="3" type="ORF">GGQ72_004241</name>
</gene>
<dbReference type="InterPro" id="IPR000160">
    <property type="entry name" value="GGDEF_dom"/>
</dbReference>
<name>A0A7W6LM85_9HYPH</name>
<dbReference type="InterPro" id="IPR043128">
    <property type="entry name" value="Rev_trsase/Diguanyl_cyclase"/>
</dbReference>
<dbReference type="SMART" id="SM00267">
    <property type="entry name" value="GGDEF"/>
    <property type="match status" value="1"/>
</dbReference>
<dbReference type="InterPro" id="IPR035919">
    <property type="entry name" value="EAL_sf"/>
</dbReference>
<evidence type="ECO:0000259" key="1">
    <source>
        <dbReference type="PROSITE" id="PS50883"/>
    </source>
</evidence>
<dbReference type="AlphaFoldDB" id="A0A7W6LM85"/>
<dbReference type="Gene3D" id="3.30.70.270">
    <property type="match status" value="1"/>
</dbReference>
<organism evidence="3 4">
    <name type="scientific">Rhizobium rhizoryzae</name>
    <dbReference type="NCBI Taxonomy" id="451876"/>
    <lineage>
        <taxon>Bacteria</taxon>
        <taxon>Pseudomonadati</taxon>
        <taxon>Pseudomonadota</taxon>
        <taxon>Alphaproteobacteria</taxon>
        <taxon>Hyphomicrobiales</taxon>
        <taxon>Rhizobiaceae</taxon>
        <taxon>Rhizobium/Agrobacterium group</taxon>
        <taxon>Rhizobium</taxon>
    </lineage>
</organism>
<feature type="domain" description="GGDEF" evidence="2">
    <location>
        <begin position="325"/>
        <end position="454"/>
    </location>
</feature>
<dbReference type="SUPFAM" id="SSF141868">
    <property type="entry name" value="EAL domain-like"/>
    <property type="match status" value="1"/>
</dbReference>
<dbReference type="Proteomes" id="UP000519897">
    <property type="component" value="Unassembled WGS sequence"/>
</dbReference>
<sequence>MSTKVRASHPARSRRIALLTALSTLFLAMSVAGLLGFAILVMRDSANKMDDERAVRAAQAAVRSVQQKLAATVTDNAIWDDAYAAINSDQKSSWAYENWGKTTKNYPLYDAAVVISQDGKIVSAYDKGAAFEPYSRFGSSFSKLVKEANSAQREPLLRFVAAGSDTALIGALSIQPFSSSTDDRAFSVLSFSKILSQEVVEQIASEYQLTGLRLHRSVYPPRNLLSIALPGQDGRPVAFLAWPSQKPGSAVYQRVEPYIISATALMCAFLILILVSSRKETASLRALADNAHHQATHDSLTGLLNRSGLLEMLASPACAGDDANAVATLHLIDLDGFKAVNDGWGHAIGDELLKLVSQRLKVVHSEAAFAARLGGDEFALFQIGPSLPETFSREIVTVLKKPFLIGGRTIEIGGSVGHCSHRPSLDPLELVRRADMALYKAKQLGKGRAFAYAPDLDAEREELACLEGQLRRAIADDAIKPVFQPLVSVASQKICGVEALARWHSPTGFVAPDVFIPLAERSGLIDDLGMKILTFSIRAASGWNELSLSVNISPIQLCNPNFVDDVTDILAKENFDPHRLTLEITEGVLISNPDQASRAINALKERGIRFALDDFGCGFASIGALRQFGFDRMKLDRSLVWGLDDDGRGSGILKATIALAAALNIPVTAEGIETETQAKALGAAGCDQLQGYLVGKPMSAQALDDLLSSERLVA</sequence>
<dbReference type="CDD" id="cd01949">
    <property type="entry name" value="GGDEF"/>
    <property type="match status" value="1"/>
</dbReference>
<dbReference type="NCBIfam" id="TIGR00254">
    <property type="entry name" value="GGDEF"/>
    <property type="match status" value="1"/>
</dbReference>
<protein>
    <submittedName>
        <fullName evidence="3">Diguanylate cyclase (GGDEF)-like protein</fullName>
    </submittedName>
</protein>
<evidence type="ECO:0000313" key="4">
    <source>
        <dbReference type="Proteomes" id="UP000519897"/>
    </source>
</evidence>
<feature type="domain" description="EAL" evidence="1">
    <location>
        <begin position="463"/>
        <end position="711"/>
    </location>
</feature>
<dbReference type="EMBL" id="JACIEC010000010">
    <property type="protein sequence ID" value="MBB4145676.1"/>
    <property type="molecule type" value="Genomic_DNA"/>
</dbReference>
<dbReference type="Pfam" id="PF00990">
    <property type="entry name" value="GGDEF"/>
    <property type="match status" value="1"/>
</dbReference>
<reference evidence="3 4" key="1">
    <citation type="submission" date="2020-08" db="EMBL/GenBank/DDBJ databases">
        <title>Genomic Encyclopedia of Type Strains, Phase IV (KMG-IV): sequencing the most valuable type-strain genomes for metagenomic binning, comparative biology and taxonomic classification.</title>
        <authorList>
            <person name="Goeker M."/>
        </authorList>
    </citation>
    <scope>NUCLEOTIDE SEQUENCE [LARGE SCALE GENOMIC DNA]</scope>
    <source>
        <strain evidence="3 4">DSM 29514</strain>
    </source>
</reference>
<dbReference type="Pfam" id="PF00563">
    <property type="entry name" value="EAL"/>
    <property type="match status" value="1"/>
</dbReference>
<dbReference type="Gene3D" id="3.20.20.450">
    <property type="entry name" value="EAL domain"/>
    <property type="match status" value="1"/>
</dbReference>
<dbReference type="SUPFAM" id="SSF55073">
    <property type="entry name" value="Nucleotide cyclase"/>
    <property type="match status" value="1"/>
</dbReference>
<dbReference type="InterPro" id="IPR052155">
    <property type="entry name" value="Biofilm_reg_signaling"/>
</dbReference>
<dbReference type="PANTHER" id="PTHR44757">
    <property type="entry name" value="DIGUANYLATE CYCLASE DGCP"/>
    <property type="match status" value="1"/>
</dbReference>
<dbReference type="RefSeq" id="WP_165137526.1">
    <property type="nucleotide sequence ID" value="NZ_CP049251.1"/>
</dbReference>
<dbReference type="PANTHER" id="PTHR44757:SF2">
    <property type="entry name" value="BIOFILM ARCHITECTURE MAINTENANCE PROTEIN MBAA"/>
    <property type="match status" value="1"/>
</dbReference>
<keyword evidence="4" id="KW-1185">Reference proteome</keyword>
<dbReference type="InterPro" id="IPR029787">
    <property type="entry name" value="Nucleotide_cyclase"/>
</dbReference>